<dbReference type="Proteomes" id="UP000030748">
    <property type="component" value="Unassembled WGS sequence"/>
</dbReference>
<keyword evidence="2" id="KW-0963">Cytoplasm</keyword>
<organism evidence="7 8">
    <name type="scientific">Erythranthe guttata</name>
    <name type="common">Yellow monkey flower</name>
    <name type="synonym">Mimulus guttatus</name>
    <dbReference type="NCBI Taxonomy" id="4155"/>
    <lineage>
        <taxon>Eukaryota</taxon>
        <taxon>Viridiplantae</taxon>
        <taxon>Streptophyta</taxon>
        <taxon>Embryophyta</taxon>
        <taxon>Tracheophyta</taxon>
        <taxon>Spermatophyta</taxon>
        <taxon>Magnoliopsida</taxon>
        <taxon>eudicotyledons</taxon>
        <taxon>Gunneridae</taxon>
        <taxon>Pentapetalae</taxon>
        <taxon>asterids</taxon>
        <taxon>lamiids</taxon>
        <taxon>Lamiales</taxon>
        <taxon>Phrymaceae</taxon>
        <taxon>Erythranthe</taxon>
    </lineage>
</organism>
<evidence type="ECO:0000256" key="2">
    <source>
        <dbReference type="ARBA" id="ARBA00022490"/>
    </source>
</evidence>
<feature type="compositionally biased region" description="Polar residues" evidence="3">
    <location>
        <begin position="363"/>
        <end position="372"/>
    </location>
</feature>
<dbReference type="InterPro" id="IPR001683">
    <property type="entry name" value="PX_dom"/>
</dbReference>
<dbReference type="STRING" id="4155.A0A022Q2Q7"/>
<dbReference type="SMART" id="SM00313">
    <property type="entry name" value="PXA"/>
    <property type="match status" value="1"/>
</dbReference>
<dbReference type="PROSITE" id="PS51207">
    <property type="entry name" value="PXA"/>
    <property type="match status" value="1"/>
</dbReference>
<feature type="region of interest" description="Disordered" evidence="3">
    <location>
        <begin position="980"/>
        <end position="1009"/>
    </location>
</feature>
<evidence type="ECO:0008006" key="9">
    <source>
        <dbReference type="Google" id="ProtNLM"/>
    </source>
</evidence>
<dbReference type="eggNOG" id="KOG2101">
    <property type="taxonomic scope" value="Eukaryota"/>
</dbReference>
<feature type="domain" description="PXA" evidence="6">
    <location>
        <begin position="107"/>
        <end position="290"/>
    </location>
</feature>
<dbReference type="AlphaFoldDB" id="A0A022Q2Q7"/>
<dbReference type="SMART" id="SM00312">
    <property type="entry name" value="PX"/>
    <property type="match status" value="1"/>
</dbReference>
<feature type="compositionally biased region" description="Basic and acidic residues" evidence="3">
    <location>
        <begin position="858"/>
        <end position="879"/>
    </location>
</feature>
<keyword evidence="4" id="KW-0812">Transmembrane</keyword>
<evidence type="ECO:0000259" key="5">
    <source>
        <dbReference type="PROSITE" id="PS50195"/>
    </source>
</evidence>
<evidence type="ECO:0000313" key="8">
    <source>
        <dbReference type="Proteomes" id="UP000030748"/>
    </source>
</evidence>
<feature type="region of interest" description="Disordered" evidence="3">
    <location>
        <begin position="337"/>
        <end position="395"/>
    </location>
</feature>
<feature type="domain" description="PX" evidence="5">
    <location>
        <begin position="648"/>
        <end position="760"/>
    </location>
</feature>
<protein>
    <recommendedName>
        <fullName evidence="9">PX domain-containing protein</fullName>
    </recommendedName>
</protein>
<dbReference type="InterPro" id="IPR003114">
    <property type="entry name" value="Phox_assoc"/>
</dbReference>
<evidence type="ECO:0000259" key="6">
    <source>
        <dbReference type="PROSITE" id="PS51207"/>
    </source>
</evidence>
<keyword evidence="4" id="KW-0472">Membrane</keyword>
<feature type="transmembrane region" description="Helical" evidence="4">
    <location>
        <begin position="43"/>
        <end position="60"/>
    </location>
</feature>
<feature type="region of interest" description="Disordered" evidence="3">
    <location>
        <begin position="430"/>
        <end position="514"/>
    </location>
</feature>
<name>A0A022Q2Q7_ERYGU</name>
<keyword evidence="4" id="KW-1133">Transmembrane helix</keyword>
<feature type="region of interest" description="Disordered" evidence="3">
    <location>
        <begin position="527"/>
        <end position="607"/>
    </location>
</feature>
<keyword evidence="8" id="KW-1185">Reference proteome</keyword>
<evidence type="ECO:0000256" key="4">
    <source>
        <dbReference type="SAM" id="Phobius"/>
    </source>
</evidence>
<evidence type="ECO:0000256" key="3">
    <source>
        <dbReference type="SAM" id="MobiDB-lite"/>
    </source>
</evidence>
<feature type="compositionally biased region" description="Polar residues" evidence="3">
    <location>
        <begin position="337"/>
        <end position="347"/>
    </location>
</feature>
<dbReference type="PANTHER" id="PTHR22999:SF28">
    <property type="entry name" value="PHOX (PX) DOMAIN-CONTAINING PROTEIN"/>
    <property type="match status" value="1"/>
</dbReference>
<dbReference type="GO" id="GO:0016020">
    <property type="term" value="C:membrane"/>
    <property type="evidence" value="ECO:0007669"/>
    <property type="project" value="UniProtKB-ARBA"/>
</dbReference>
<feature type="compositionally biased region" description="Basic residues" evidence="3">
    <location>
        <begin position="538"/>
        <end position="563"/>
    </location>
</feature>
<dbReference type="InterPro" id="IPR051837">
    <property type="entry name" value="SortingNexin/PXDomain-PKLike"/>
</dbReference>
<accession>A0A022Q2Q7</accession>
<sequence length="1107" mass="124964">MSGNEKQTVGVRDLAEEAKKRIVLLVVCVVGMSYLMSLTSASVLVNLPAALSLIIIMRYMSLDFDMRRKAATYKGKQISANSSSENKPFEVLRVLPERSDWKHKVNSPIVEDAINKFNSHIVSEWVTGLWYSRITPDRQATEELVLIMNGVLGEISSRMRNINLIDLLTRDIINIVSTRLELFRESKIKIEKHQERYFTTEELDIELKSILAAENKLHPILFSAEAEHKVLQHVMDGLIVLTFNPEDLKCSLFRYIVRELLACVVIRPVLNLANPRFINERIESAVISSRKTDKESKAAQTASQSRINAVILPEHTLQFPDPSVKGVELVQLKQDQNNKAAKNQAPDNMNAKLLSKDPLLSMDTRSTRSWSSLPDGDSGEGRGVQRHPSGGEWGDALDVFSRRKTEALAPEHFDNMWTKGRDYKRKEDINQLVDPSPRSSSAGLSNSGVRSKVLSEQKKKERTSTYQGTGEQNTAMYGNLSNESCSDEVDSWSSSYTEDDDTSSAMGLDSPGVKVWDGKNKRNFSHIHHPLETFDRRSGRKTSKGQFHSRRLQKTKSAKKRSRSSTQNGHVWQEVERTTLLGDGQDLLKSSKETHKPGDSSEESETELLGRICSGATTSSSMSLASFPESQSLAASSAKNSIIADSFFQLRCEVLGANIVKSGSKTFAVYCISVIDVNSHSWSIKRRYQHFEELHRRLKEFPEYNLHLPPKHFLSTGLDVFVIQERCKLLDQYLKKLLQLPTVSGSIEVWDFLSVDSQMYIFSDSLSIIDTLPGEYLNSVFLFNVSCLYLDETVRKKNKENQDNVRPVYDPLSSRKENSSSVYDGSGLRANQALSSPRRPEKEFKKASENSNSGSDNTEQKNIKPSRNLEKTGNRDQQESHSVPSDNAPDSAIPREWVPPNLSVPILDLVDVILQLKDGGWIRRKAFWVAKQVLQLGMGDAFDDWLIEKIQVLRRGSVVASGIGRLEQILWPDGIFITKHPRRQRPSPDSPPKNLHEGKPSTPSSPPKVEDALKLEEMQKKEAERRAKFVYELMIDKAPAAIVGLVGHKEYEQCAKDLYYFIQSSVFMKQLAFDILQLLLSSAFPELDSVFRQLEQDKHKFGSLKRN</sequence>
<dbReference type="Pfam" id="PF00787">
    <property type="entry name" value="PX"/>
    <property type="match status" value="1"/>
</dbReference>
<feature type="region of interest" description="Disordered" evidence="3">
    <location>
        <begin position="801"/>
        <end position="896"/>
    </location>
</feature>
<dbReference type="PROSITE" id="PS50195">
    <property type="entry name" value="PX"/>
    <property type="match status" value="1"/>
</dbReference>
<dbReference type="GO" id="GO:0005768">
    <property type="term" value="C:endosome"/>
    <property type="evidence" value="ECO:0007669"/>
    <property type="project" value="UniProtKB-ARBA"/>
</dbReference>
<evidence type="ECO:0000313" key="7">
    <source>
        <dbReference type="EMBL" id="EYU21453.1"/>
    </source>
</evidence>
<feature type="compositionally biased region" description="Polar residues" evidence="3">
    <location>
        <begin position="437"/>
        <end position="449"/>
    </location>
</feature>
<feature type="compositionally biased region" description="Polar residues" evidence="3">
    <location>
        <begin position="464"/>
        <end position="482"/>
    </location>
</feature>
<dbReference type="EMBL" id="KI632223">
    <property type="protein sequence ID" value="EYU21453.1"/>
    <property type="molecule type" value="Genomic_DNA"/>
</dbReference>
<dbReference type="Gene3D" id="3.30.1520.10">
    <property type="entry name" value="Phox-like domain"/>
    <property type="match status" value="1"/>
</dbReference>
<reference evidence="7 8" key="1">
    <citation type="journal article" date="2013" name="Proc. Natl. Acad. Sci. U.S.A.">
        <title>Fine-scale variation in meiotic recombination in Mimulus inferred from population shotgun sequencing.</title>
        <authorList>
            <person name="Hellsten U."/>
            <person name="Wright K.M."/>
            <person name="Jenkins J."/>
            <person name="Shu S."/>
            <person name="Yuan Y."/>
            <person name="Wessler S.R."/>
            <person name="Schmutz J."/>
            <person name="Willis J.H."/>
            <person name="Rokhsar D.S."/>
        </authorList>
    </citation>
    <scope>NUCLEOTIDE SEQUENCE [LARGE SCALE GENOMIC DNA]</scope>
    <source>
        <strain evidence="8">cv. DUN x IM62</strain>
    </source>
</reference>
<evidence type="ECO:0000256" key="1">
    <source>
        <dbReference type="ARBA" id="ARBA00004496"/>
    </source>
</evidence>
<dbReference type="PANTHER" id="PTHR22999">
    <property type="entry name" value="PX SERINE/THREONINE KINASE PXK"/>
    <property type="match status" value="1"/>
</dbReference>
<comment type="subcellular location">
    <subcellularLocation>
        <location evidence="1">Cytoplasm</location>
    </subcellularLocation>
</comment>
<proteinExistence type="predicted"/>
<feature type="compositionally biased region" description="Basic and acidic residues" evidence="3">
    <location>
        <begin position="589"/>
        <end position="599"/>
    </location>
</feature>
<dbReference type="GO" id="GO:0035091">
    <property type="term" value="F:phosphatidylinositol binding"/>
    <property type="evidence" value="ECO:0007669"/>
    <property type="project" value="InterPro"/>
</dbReference>
<dbReference type="InterPro" id="IPR036871">
    <property type="entry name" value="PX_dom_sf"/>
</dbReference>
<dbReference type="SUPFAM" id="SSF64268">
    <property type="entry name" value="PX domain"/>
    <property type="match status" value="1"/>
</dbReference>
<feature type="compositionally biased region" description="Basic and acidic residues" evidence="3">
    <location>
        <begin position="838"/>
        <end position="848"/>
    </location>
</feature>
<dbReference type="Pfam" id="PF08628">
    <property type="entry name" value="Nexin_C"/>
    <property type="match status" value="1"/>
</dbReference>
<dbReference type="InterPro" id="IPR013937">
    <property type="entry name" value="Sorting_nexin_C"/>
</dbReference>
<dbReference type="Pfam" id="PF02194">
    <property type="entry name" value="PXA"/>
    <property type="match status" value="1"/>
</dbReference>
<gene>
    <name evidence="7" type="ORF">MIMGU_mgv1a000509mg</name>
</gene>
<feature type="compositionally biased region" description="Basic and acidic residues" evidence="3">
    <location>
        <begin position="453"/>
        <end position="463"/>
    </location>
</feature>